<organism evidence="2 3">
    <name type="scientific">Streptomyces parvulus</name>
    <dbReference type="NCBI Taxonomy" id="146923"/>
    <lineage>
        <taxon>Bacteria</taxon>
        <taxon>Bacillati</taxon>
        <taxon>Actinomycetota</taxon>
        <taxon>Actinomycetes</taxon>
        <taxon>Kitasatosporales</taxon>
        <taxon>Streptomycetaceae</taxon>
        <taxon>Streptomyces</taxon>
    </lineage>
</organism>
<protein>
    <submittedName>
        <fullName evidence="2">Uncharacterized protein</fullName>
    </submittedName>
</protein>
<dbReference type="EMBL" id="QQBH01000066">
    <property type="protein sequence ID" value="RDD83860.1"/>
    <property type="molecule type" value="Genomic_DNA"/>
</dbReference>
<name>A0A369UW86_9ACTN</name>
<accession>A0A369UW86</accession>
<dbReference type="RefSeq" id="WP_114534284.1">
    <property type="nucleotide sequence ID" value="NZ_QQBH01000066.1"/>
</dbReference>
<dbReference type="OrthoDB" id="5198687at2"/>
<keyword evidence="1" id="KW-0812">Transmembrane</keyword>
<gene>
    <name evidence="2" type="ORF">DVZ84_38340</name>
</gene>
<proteinExistence type="predicted"/>
<dbReference type="AlphaFoldDB" id="A0A369UW86"/>
<reference evidence="2 3" key="1">
    <citation type="submission" date="2018-07" db="EMBL/GenBank/DDBJ databases">
        <title>Genome guided investigation of antibiotics producing actinomycetales strain isolated from a Macau mangrove ecosystem.</title>
        <authorList>
            <person name="Hu D."/>
        </authorList>
    </citation>
    <scope>NUCLEOTIDE SEQUENCE [LARGE SCALE GENOMIC DNA]</scope>
    <source>
        <strain evidence="2 3">2297</strain>
    </source>
</reference>
<evidence type="ECO:0000313" key="3">
    <source>
        <dbReference type="Proteomes" id="UP000253742"/>
    </source>
</evidence>
<feature type="transmembrane region" description="Helical" evidence="1">
    <location>
        <begin position="6"/>
        <end position="26"/>
    </location>
</feature>
<keyword evidence="1" id="KW-0472">Membrane</keyword>
<evidence type="ECO:0000256" key="1">
    <source>
        <dbReference type="SAM" id="Phobius"/>
    </source>
</evidence>
<keyword evidence="1" id="KW-1133">Transmembrane helix</keyword>
<dbReference type="Proteomes" id="UP000253742">
    <property type="component" value="Unassembled WGS sequence"/>
</dbReference>
<evidence type="ECO:0000313" key="2">
    <source>
        <dbReference type="EMBL" id="RDD83860.1"/>
    </source>
</evidence>
<sequence>MSLQDAANLGTTLAAVATVVLVWFGLKQLSALKKQVEAGQQSSDAAVSAAEAAHLAVREAARARVDEQVARVIVLCERPQWPPLVNSLVPADGQTRLFDPMVQHASAPVGREDFVFPEHAGHLMWFVVRGIVTNEGRSTARIRLTGEGEFIAGESPLLPDGVISVPPTASEWRSDRSYLYREHVLRPGQTALFRWAASNTVADWTADPAEPTPKASVHLEVFDSAVHGVIDTVKLEVRARPLQAVPRRSSHWALTDTATEVDVIVFPTQRRYLTEEPLPD</sequence>
<comment type="caution">
    <text evidence="2">The sequence shown here is derived from an EMBL/GenBank/DDBJ whole genome shotgun (WGS) entry which is preliminary data.</text>
</comment>